<evidence type="ECO:0000256" key="10">
    <source>
        <dbReference type="SAM" id="MobiDB-lite"/>
    </source>
</evidence>
<evidence type="ECO:0000256" key="1">
    <source>
        <dbReference type="ARBA" id="ARBA00004123"/>
    </source>
</evidence>
<keyword evidence="5" id="KW-0805">Transcription regulation</keyword>
<evidence type="ECO:0000256" key="9">
    <source>
        <dbReference type="ARBA" id="ARBA00061157"/>
    </source>
</evidence>
<dbReference type="SUPFAM" id="SSF118290">
    <property type="entry name" value="WRKY DNA-binding domain"/>
    <property type="match status" value="2"/>
</dbReference>
<dbReference type="GO" id="GO:0003700">
    <property type="term" value="F:DNA-binding transcription factor activity"/>
    <property type="evidence" value="ECO:0007669"/>
    <property type="project" value="InterPro"/>
</dbReference>
<dbReference type="InterPro" id="IPR036576">
    <property type="entry name" value="WRKY_dom_sf"/>
</dbReference>
<dbReference type="GO" id="GO:0005634">
    <property type="term" value="C:nucleus"/>
    <property type="evidence" value="ECO:0007669"/>
    <property type="project" value="UniProtKB-SubCell"/>
</dbReference>
<keyword evidence="4" id="KW-0862">Zinc</keyword>
<keyword evidence="7" id="KW-0804">Transcription</keyword>
<protein>
    <recommendedName>
        <fullName evidence="11">WRKY domain-containing protein</fullName>
    </recommendedName>
</protein>
<feature type="region of interest" description="Disordered" evidence="10">
    <location>
        <begin position="1"/>
        <end position="24"/>
    </location>
</feature>
<dbReference type="GO" id="GO:0043565">
    <property type="term" value="F:sequence-specific DNA binding"/>
    <property type="evidence" value="ECO:0007669"/>
    <property type="project" value="InterPro"/>
</dbReference>
<evidence type="ECO:0000256" key="5">
    <source>
        <dbReference type="ARBA" id="ARBA00023015"/>
    </source>
</evidence>
<dbReference type="InterPro" id="IPR044810">
    <property type="entry name" value="WRKY_plant"/>
</dbReference>
<dbReference type="PANTHER" id="PTHR31221">
    <property type="entry name" value="WRKY TRANSCRIPTION FACTOR PROTEIN 1-RELATED"/>
    <property type="match status" value="1"/>
</dbReference>
<name>A0AAP0D1S3_9ASTR</name>
<dbReference type="Gene3D" id="2.20.25.80">
    <property type="entry name" value="WRKY domain"/>
    <property type="match status" value="2"/>
</dbReference>
<dbReference type="SMART" id="SM00774">
    <property type="entry name" value="WRKY"/>
    <property type="match status" value="2"/>
</dbReference>
<accession>A0AAP0D1S3</accession>
<dbReference type="Proteomes" id="UP001408789">
    <property type="component" value="Unassembled WGS sequence"/>
</dbReference>
<comment type="caution">
    <text evidence="12">The sequence shown here is derived from an EMBL/GenBank/DDBJ whole genome shotgun (WGS) entry which is preliminary data.</text>
</comment>
<dbReference type="AlphaFoldDB" id="A0AAP0D1S3"/>
<comment type="subcellular location">
    <subcellularLocation>
        <location evidence="1">Nucleus</location>
    </subcellularLocation>
</comment>
<dbReference type="FunFam" id="2.20.25.80:FF:000003">
    <property type="entry name" value="WRKY transcription factor 57"/>
    <property type="match status" value="1"/>
</dbReference>
<keyword evidence="3" id="KW-0677">Repeat</keyword>
<proteinExistence type="inferred from homology"/>
<keyword evidence="13" id="KW-1185">Reference proteome</keyword>
<feature type="region of interest" description="Disordered" evidence="10">
    <location>
        <begin position="96"/>
        <end position="125"/>
    </location>
</feature>
<evidence type="ECO:0000313" key="12">
    <source>
        <dbReference type="EMBL" id="KAK9064818.1"/>
    </source>
</evidence>
<evidence type="ECO:0000259" key="11">
    <source>
        <dbReference type="PROSITE" id="PS50811"/>
    </source>
</evidence>
<evidence type="ECO:0000256" key="8">
    <source>
        <dbReference type="ARBA" id="ARBA00023242"/>
    </source>
</evidence>
<evidence type="ECO:0000256" key="3">
    <source>
        <dbReference type="ARBA" id="ARBA00022737"/>
    </source>
</evidence>
<evidence type="ECO:0000256" key="2">
    <source>
        <dbReference type="ARBA" id="ARBA00022723"/>
    </source>
</evidence>
<dbReference type="Pfam" id="PF03106">
    <property type="entry name" value="WRKY"/>
    <property type="match status" value="2"/>
</dbReference>
<keyword evidence="2" id="KW-0479">Metal-binding</keyword>
<dbReference type="PANTHER" id="PTHR31221:SF141">
    <property type="entry name" value="WRKY PROTEIN"/>
    <property type="match status" value="1"/>
</dbReference>
<organism evidence="12 13">
    <name type="scientific">Deinandra increscens subsp. villosa</name>
    <dbReference type="NCBI Taxonomy" id="3103831"/>
    <lineage>
        <taxon>Eukaryota</taxon>
        <taxon>Viridiplantae</taxon>
        <taxon>Streptophyta</taxon>
        <taxon>Embryophyta</taxon>
        <taxon>Tracheophyta</taxon>
        <taxon>Spermatophyta</taxon>
        <taxon>Magnoliopsida</taxon>
        <taxon>eudicotyledons</taxon>
        <taxon>Gunneridae</taxon>
        <taxon>Pentapetalae</taxon>
        <taxon>asterids</taxon>
        <taxon>campanulids</taxon>
        <taxon>Asterales</taxon>
        <taxon>Asteraceae</taxon>
        <taxon>Asteroideae</taxon>
        <taxon>Heliantheae alliance</taxon>
        <taxon>Madieae</taxon>
        <taxon>Madiinae</taxon>
        <taxon>Deinandra</taxon>
    </lineage>
</organism>
<dbReference type="EMBL" id="JBCNJP010000017">
    <property type="protein sequence ID" value="KAK9064818.1"/>
    <property type="molecule type" value="Genomic_DNA"/>
</dbReference>
<keyword evidence="6" id="KW-0238">DNA-binding</keyword>
<reference evidence="12 13" key="1">
    <citation type="submission" date="2024-04" db="EMBL/GenBank/DDBJ databases">
        <title>The reference genome of an endangered Asteraceae, Deinandra increscens subsp. villosa, native to the Central Coast of California.</title>
        <authorList>
            <person name="Guilliams M."/>
            <person name="Hasenstab-Lehman K."/>
            <person name="Meyer R."/>
            <person name="Mcevoy S."/>
        </authorList>
    </citation>
    <scope>NUCLEOTIDE SEQUENCE [LARGE SCALE GENOMIC DNA]</scope>
    <source>
        <tissue evidence="12">Leaf</tissue>
    </source>
</reference>
<evidence type="ECO:0000313" key="13">
    <source>
        <dbReference type="Proteomes" id="UP001408789"/>
    </source>
</evidence>
<comment type="similarity">
    <text evidence="9">Belongs to the WRKY group I family.</text>
</comment>
<dbReference type="PROSITE" id="PS50811">
    <property type="entry name" value="WRKY"/>
    <property type="match status" value="2"/>
</dbReference>
<dbReference type="FunFam" id="2.20.25.80:FF:000006">
    <property type="entry name" value="WRKY transcription factor"/>
    <property type="match status" value="1"/>
</dbReference>
<evidence type="ECO:0000256" key="7">
    <source>
        <dbReference type="ARBA" id="ARBA00023163"/>
    </source>
</evidence>
<gene>
    <name evidence="12" type="ORF">SSX86_016200</name>
</gene>
<sequence length="348" mass="39199">MTDYMAETGGGGDPTTPPPPQRRLPSMIKLPQRSFLDTSAFGLISPGPMTLVSNYFSDYYPDTDLGTLSQLFTETLPILAAQDSTAPLVYNDSVSDCQKESKHHEKQNHKDLDTQPRNPKPESVVLISKPGNDGYKWRKYGQKQVKASLLPRSYYKCSQTNCPATKKVGHFLDGDISDIMYKGQHNHEPPPVRTQAKYGATMYQQGNRVVANDVVGDAVILKKRKMDLGSVDRPSSSPVVMVTEPKIVVQMRSEVDILDDGFKWRKYGQKVVKGNTYPRSYYRCAYAECKVRKHVERAYLDPKSVVTTYEGRHKHDTPVTAKVSSHNETNFKDKTMTLLQLKEEQISS</sequence>
<feature type="domain" description="WRKY" evidence="11">
    <location>
        <begin position="253"/>
        <end position="318"/>
    </location>
</feature>
<evidence type="ECO:0000256" key="4">
    <source>
        <dbReference type="ARBA" id="ARBA00022833"/>
    </source>
</evidence>
<feature type="domain" description="WRKY" evidence="11">
    <location>
        <begin position="132"/>
        <end position="190"/>
    </location>
</feature>
<dbReference type="GO" id="GO:0046872">
    <property type="term" value="F:metal ion binding"/>
    <property type="evidence" value="ECO:0007669"/>
    <property type="project" value="UniProtKB-KW"/>
</dbReference>
<evidence type="ECO:0000256" key="6">
    <source>
        <dbReference type="ARBA" id="ARBA00023125"/>
    </source>
</evidence>
<dbReference type="InterPro" id="IPR003657">
    <property type="entry name" value="WRKY_dom"/>
</dbReference>
<feature type="compositionally biased region" description="Basic and acidic residues" evidence="10">
    <location>
        <begin position="97"/>
        <end position="114"/>
    </location>
</feature>
<keyword evidence="8" id="KW-0539">Nucleus</keyword>